<dbReference type="SUPFAM" id="SSF52218">
    <property type="entry name" value="Flavoproteins"/>
    <property type="match status" value="1"/>
</dbReference>
<dbReference type="GO" id="GO:0009055">
    <property type="term" value="F:electron transfer activity"/>
    <property type="evidence" value="ECO:0007669"/>
    <property type="project" value="UniProtKB-UniRule"/>
</dbReference>
<dbReference type="PANTHER" id="PTHR43741:SF4">
    <property type="entry name" value="FMN-DEPENDENT NADH:QUINONE OXIDOREDUCTASE"/>
    <property type="match status" value="1"/>
</dbReference>
<keyword evidence="4 6" id="KW-0520">NAD</keyword>
<reference evidence="9" key="1">
    <citation type="journal article" date="2017" name="Proc. Natl. Acad. Sci. U.S.A.">
        <title>Simulation of Deepwater Horizon oil plume reveals substrate specialization within a complex community of hydrocarbon-degraders.</title>
        <authorList>
            <person name="Hu P."/>
            <person name="Dubinsky E.A."/>
            <person name="Probst A.J."/>
            <person name="Wang J."/>
            <person name="Sieber C.M.K."/>
            <person name="Tom L.M."/>
            <person name="Gardinali P."/>
            <person name="Banfield J.F."/>
            <person name="Atlas R.M."/>
            <person name="Andersen G.L."/>
        </authorList>
    </citation>
    <scope>NUCLEOTIDE SEQUENCE [LARGE SCALE GENOMIC DNA]</scope>
</reference>
<evidence type="ECO:0000256" key="4">
    <source>
        <dbReference type="ARBA" id="ARBA00023027"/>
    </source>
</evidence>
<dbReference type="GO" id="GO:0010181">
    <property type="term" value="F:FMN binding"/>
    <property type="evidence" value="ECO:0007669"/>
    <property type="project" value="UniProtKB-UniRule"/>
</dbReference>
<evidence type="ECO:0000256" key="1">
    <source>
        <dbReference type="ARBA" id="ARBA00022630"/>
    </source>
</evidence>
<comment type="caution">
    <text evidence="8">The sequence shown here is derived from an EMBL/GenBank/DDBJ whole genome shotgun (WGS) entry which is preliminary data.</text>
</comment>
<comment type="function">
    <text evidence="6">Quinone reductase that provides resistance to thiol-specific stress caused by electrophilic quinones.</text>
</comment>
<dbReference type="InterPro" id="IPR050104">
    <property type="entry name" value="FMN-dep_NADH:Q_OxRdtase_AzoR1"/>
</dbReference>
<evidence type="ECO:0000256" key="6">
    <source>
        <dbReference type="HAMAP-Rule" id="MF_01216"/>
    </source>
</evidence>
<feature type="binding site" evidence="6">
    <location>
        <begin position="16"/>
        <end position="18"/>
    </location>
    <ligand>
        <name>FMN</name>
        <dbReference type="ChEBI" id="CHEBI:58210"/>
    </ligand>
</feature>
<dbReference type="EC" id="1.7.1.17" evidence="6"/>
<proteinExistence type="inferred from homology"/>
<keyword evidence="2 6" id="KW-0288">FMN</keyword>
<dbReference type="InterPro" id="IPR029039">
    <property type="entry name" value="Flavoprotein-like_sf"/>
</dbReference>
<evidence type="ECO:0000256" key="3">
    <source>
        <dbReference type="ARBA" id="ARBA00023002"/>
    </source>
</evidence>
<evidence type="ECO:0000259" key="7">
    <source>
        <dbReference type="Pfam" id="PF02525"/>
    </source>
</evidence>
<dbReference type="Proteomes" id="UP000196531">
    <property type="component" value="Unassembled WGS sequence"/>
</dbReference>
<dbReference type="PANTHER" id="PTHR43741">
    <property type="entry name" value="FMN-DEPENDENT NADH-AZOREDUCTASE 1"/>
    <property type="match status" value="1"/>
</dbReference>
<comment type="catalytic activity">
    <reaction evidence="5">
        <text>N,N-dimethyl-1,4-phenylenediamine + anthranilate + 2 NAD(+) = 2-(4-dimethylaminophenyl)diazenylbenzoate + 2 NADH + 2 H(+)</text>
        <dbReference type="Rhea" id="RHEA:55872"/>
        <dbReference type="ChEBI" id="CHEBI:15378"/>
        <dbReference type="ChEBI" id="CHEBI:15783"/>
        <dbReference type="ChEBI" id="CHEBI:16567"/>
        <dbReference type="ChEBI" id="CHEBI:57540"/>
        <dbReference type="ChEBI" id="CHEBI:57945"/>
        <dbReference type="ChEBI" id="CHEBI:71579"/>
        <dbReference type="EC" id="1.7.1.17"/>
    </reaction>
    <physiologicalReaction direction="right-to-left" evidence="5">
        <dbReference type="Rhea" id="RHEA:55874"/>
    </physiologicalReaction>
</comment>
<dbReference type="AlphaFoldDB" id="A0A1Y5F5A6"/>
<comment type="caution">
    <text evidence="6">Lacks conserved residue(s) required for the propagation of feature annotation.</text>
</comment>
<evidence type="ECO:0000256" key="2">
    <source>
        <dbReference type="ARBA" id="ARBA00022643"/>
    </source>
</evidence>
<sequence>MKNILYIKSSPRGDESFSTKLADELFKKLLSKHGKLNITKLDFAENPPSHLSGQHLGAMFTPIEHQSLEQKLCMEESNSYVEQLKNNDIIIISYPVWNFLVPSCLKAWIDQIVRAGVTFQYNGHTPEGLITDKLVYLVLARGGMYPDYFDNKVESLYDFSIDYMKTVLNYIGMKDVTVIKAEGLAIPDIKDQAMEKAIESIQL</sequence>
<dbReference type="GO" id="GO:0016652">
    <property type="term" value="F:oxidoreductase activity, acting on NAD(P)H as acceptor"/>
    <property type="evidence" value="ECO:0007669"/>
    <property type="project" value="UniProtKB-UniRule"/>
</dbReference>
<protein>
    <recommendedName>
        <fullName evidence="6">FMN dependent NADH:quinone oxidoreductase</fullName>
        <ecNumber evidence="6">1.6.5.-</ecNumber>
    </recommendedName>
    <alternativeName>
        <fullName evidence="6">Azo-dye reductase</fullName>
    </alternativeName>
    <alternativeName>
        <fullName evidence="6">FMN-dependent NADH-azo compound oxidoreductase</fullName>
    </alternativeName>
    <alternativeName>
        <fullName evidence="6">FMN-dependent NADH-azoreductase</fullName>
        <ecNumber evidence="6">1.7.1.17</ecNumber>
    </alternativeName>
</protein>
<feature type="binding site" evidence="6">
    <location>
        <position position="10"/>
    </location>
    <ligand>
        <name>FMN</name>
        <dbReference type="ChEBI" id="CHEBI:58210"/>
    </ligand>
</feature>
<dbReference type="GO" id="GO:0016655">
    <property type="term" value="F:oxidoreductase activity, acting on NAD(P)H, quinone or similar compound as acceptor"/>
    <property type="evidence" value="ECO:0007669"/>
    <property type="project" value="InterPro"/>
</dbReference>
<comment type="catalytic activity">
    <reaction evidence="6">
        <text>2 a quinone + NADH + H(+) = 2 a 1,4-benzosemiquinone + NAD(+)</text>
        <dbReference type="Rhea" id="RHEA:65952"/>
        <dbReference type="ChEBI" id="CHEBI:15378"/>
        <dbReference type="ChEBI" id="CHEBI:57540"/>
        <dbReference type="ChEBI" id="CHEBI:57945"/>
        <dbReference type="ChEBI" id="CHEBI:132124"/>
        <dbReference type="ChEBI" id="CHEBI:134225"/>
    </reaction>
</comment>
<dbReference type="InterPro" id="IPR023048">
    <property type="entry name" value="NADH:quinone_OxRdtase_FMN_depd"/>
</dbReference>
<accession>A0A1Y5F5A6</accession>
<organism evidence="8 9">
    <name type="scientific">Halobacteriovorax marinus</name>
    <dbReference type="NCBI Taxonomy" id="97084"/>
    <lineage>
        <taxon>Bacteria</taxon>
        <taxon>Pseudomonadati</taxon>
        <taxon>Bdellovibrionota</taxon>
        <taxon>Bacteriovoracia</taxon>
        <taxon>Bacteriovoracales</taxon>
        <taxon>Halobacteriovoraceae</taxon>
        <taxon>Halobacteriovorax</taxon>
    </lineage>
</organism>
<comment type="similarity">
    <text evidence="6">Belongs to the azoreductase type 1 family.</text>
</comment>
<comment type="function">
    <text evidence="6">Also exhibits azoreductase activity. Catalyzes the reductive cleavage of the azo bond in aromatic azo compounds to the corresponding amines.</text>
</comment>
<dbReference type="HAMAP" id="MF_01216">
    <property type="entry name" value="Azoreductase_type1"/>
    <property type="match status" value="1"/>
</dbReference>
<comment type="cofactor">
    <cofactor evidence="6">
        <name>FMN</name>
        <dbReference type="ChEBI" id="CHEBI:58210"/>
    </cofactor>
    <text evidence="6">Binds 1 FMN per subunit.</text>
</comment>
<comment type="subunit">
    <text evidence="6">Homodimer.</text>
</comment>
<keyword evidence="3 6" id="KW-0560">Oxidoreductase</keyword>
<evidence type="ECO:0000256" key="5">
    <source>
        <dbReference type="ARBA" id="ARBA00048542"/>
    </source>
</evidence>
<name>A0A1Y5F5A6_9BACT</name>
<dbReference type="EC" id="1.6.5.-" evidence="6"/>
<keyword evidence="1 6" id="KW-0285">Flavoprotein</keyword>
<dbReference type="Gene3D" id="3.40.50.360">
    <property type="match status" value="1"/>
</dbReference>
<evidence type="ECO:0000313" key="9">
    <source>
        <dbReference type="Proteomes" id="UP000196531"/>
    </source>
</evidence>
<gene>
    <name evidence="6" type="primary">azoR</name>
    <name evidence="8" type="ORF">A9Q84_14350</name>
</gene>
<evidence type="ECO:0000313" key="8">
    <source>
        <dbReference type="EMBL" id="OUR95679.1"/>
    </source>
</evidence>
<feature type="domain" description="Flavodoxin-like fold" evidence="7">
    <location>
        <begin position="2"/>
        <end position="201"/>
    </location>
</feature>
<dbReference type="EMBL" id="MAAO01000007">
    <property type="protein sequence ID" value="OUR95679.1"/>
    <property type="molecule type" value="Genomic_DNA"/>
</dbReference>
<dbReference type="Pfam" id="PF02525">
    <property type="entry name" value="Flavodoxin_2"/>
    <property type="match status" value="1"/>
</dbReference>
<dbReference type="InterPro" id="IPR003680">
    <property type="entry name" value="Flavodoxin_fold"/>
</dbReference>